<dbReference type="Proteomes" id="UP000717696">
    <property type="component" value="Unassembled WGS sequence"/>
</dbReference>
<name>A0A9P9JB93_9HYPO</name>
<dbReference type="EMBL" id="JAGMUU010000003">
    <property type="protein sequence ID" value="KAH7157741.1"/>
    <property type="molecule type" value="Genomic_DNA"/>
</dbReference>
<sequence>MDQAILKTEVEREIERFVESINTNAICRLASSYHGGVPCQKSRVPKHGCFNVCIFVVFNTSPPDRWVVRIALPALAAWIDERIETQLANMKYVSAKITIPVPRVHGYSFTDDSPIDSAFIIIDYIHGYTLDEFSLPFKTDSRTRCFINLAWARHKYRKQVADFYIQFRQDEFPKIGALGLPINLMNGQPSFDCDPSRIHVVHCPMPMVMAAQESFVEDAILSLARNDFDKSLNIGLNARGGRDTLYAQHHFRRFVLDNWLDSDKDKAPFFLVHGGLSMLLDKLVFDAKLNLVGVLDWAWSCVIPAQMMVPPAWEMSSLVAAITEREYVLGLPPRLSQEWVKMETWCHSAIVMAVTRLDLIHETYWFFLFNETEGKIPWGVDFRCFYKWAIIPRLVAFMELPERRALLARRVEEQRQFFKDEKEHFQMESARRILEESGEAT</sequence>
<protein>
    <recommendedName>
        <fullName evidence="3">Aminoglycoside phosphotransferase domain-containing protein</fullName>
    </recommendedName>
</protein>
<accession>A0A9P9JB93</accession>
<keyword evidence="2" id="KW-1185">Reference proteome</keyword>
<dbReference type="AlphaFoldDB" id="A0A9P9JB93"/>
<gene>
    <name evidence="1" type="ORF">B0J13DRAFT_581780</name>
</gene>
<evidence type="ECO:0008006" key="3">
    <source>
        <dbReference type="Google" id="ProtNLM"/>
    </source>
</evidence>
<evidence type="ECO:0000313" key="2">
    <source>
        <dbReference type="Proteomes" id="UP000717696"/>
    </source>
</evidence>
<comment type="caution">
    <text evidence="1">The sequence shown here is derived from an EMBL/GenBank/DDBJ whole genome shotgun (WGS) entry which is preliminary data.</text>
</comment>
<organism evidence="1 2">
    <name type="scientific">Dactylonectria estremocensis</name>
    <dbReference type="NCBI Taxonomy" id="1079267"/>
    <lineage>
        <taxon>Eukaryota</taxon>
        <taxon>Fungi</taxon>
        <taxon>Dikarya</taxon>
        <taxon>Ascomycota</taxon>
        <taxon>Pezizomycotina</taxon>
        <taxon>Sordariomycetes</taxon>
        <taxon>Hypocreomycetidae</taxon>
        <taxon>Hypocreales</taxon>
        <taxon>Nectriaceae</taxon>
        <taxon>Dactylonectria</taxon>
    </lineage>
</organism>
<evidence type="ECO:0000313" key="1">
    <source>
        <dbReference type="EMBL" id="KAH7157741.1"/>
    </source>
</evidence>
<dbReference type="InterPro" id="IPR051678">
    <property type="entry name" value="AGP_Transferase"/>
</dbReference>
<dbReference type="SUPFAM" id="SSF56112">
    <property type="entry name" value="Protein kinase-like (PK-like)"/>
    <property type="match status" value="1"/>
</dbReference>
<dbReference type="OrthoDB" id="10003767at2759"/>
<proteinExistence type="predicted"/>
<dbReference type="Gene3D" id="3.30.200.20">
    <property type="entry name" value="Phosphorylase Kinase, domain 1"/>
    <property type="match status" value="1"/>
</dbReference>
<dbReference type="InterPro" id="IPR011009">
    <property type="entry name" value="Kinase-like_dom_sf"/>
</dbReference>
<dbReference type="PANTHER" id="PTHR21310">
    <property type="entry name" value="AMINOGLYCOSIDE PHOSPHOTRANSFERASE-RELATED-RELATED"/>
    <property type="match status" value="1"/>
</dbReference>
<dbReference type="PANTHER" id="PTHR21310:SF37">
    <property type="entry name" value="AMINOGLYCOSIDE PHOSPHOTRANSFERASE DOMAIN-CONTAINING PROTEIN"/>
    <property type="match status" value="1"/>
</dbReference>
<reference evidence="1" key="1">
    <citation type="journal article" date="2021" name="Nat. Commun.">
        <title>Genetic determinants of endophytism in the Arabidopsis root mycobiome.</title>
        <authorList>
            <person name="Mesny F."/>
            <person name="Miyauchi S."/>
            <person name="Thiergart T."/>
            <person name="Pickel B."/>
            <person name="Atanasova L."/>
            <person name="Karlsson M."/>
            <person name="Huettel B."/>
            <person name="Barry K.W."/>
            <person name="Haridas S."/>
            <person name="Chen C."/>
            <person name="Bauer D."/>
            <person name="Andreopoulos W."/>
            <person name="Pangilinan J."/>
            <person name="LaButti K."/>
            <person name="Riley R."/>
            <person name="Lipzen A."/>
            <person name="Clum A."/>
            <person name="Drula E."/>
            <person name="Henrissat B."/>
            <person name="Kohler A."/>
            <person name="Grigoriev I.V."/>
            <person name="Martin F.M."/>
            <person name="Hacquard S."/>
        </authorList>
    </citation>
    <scope>NUCLEOTIDE SEQUENCE</scope>
    <source>
        <strain evidence="1">MPI-CAGE-AT-0021</strain>
    </source>
</reference>